<gene>
    <name evidence="1" type="ORF">QTA56_14915</name>
</gene>
<dbReference type="Proteomes" id="UP001168524">
    <property type="component" value="Unassembled WGS sequence"/>
</dbReference>
<dbReference type="RefSeq" id="WP_267981788.1">
    <property type="nucleotide sequence ID" value="NZ_JAPQKF010000009.1"/>
</dbReference>
<proteinExistence type="predicted"/>
<evidence type="ECO:0000313" key="1">
    <source>
        <dbReference type="EMBL" id="MDN0015514.1"/>
    </source>
</evidence>
<name>A0ABT7WSL8_9GAMM</name>
<organism evidence="1 2">
    <name type="scientific">Acinetobacter thutiue</name>
    <dbReference type="NCBI Taxonomy" id="2998078"/>
    <lineage>
        <taxon>Bacteria</taxon>
        <taxon>Pseudomonadati</taxon>
        <taxon>Pseudomonadota</taxon>
        <taxon>Gammaproteobacteria</taxon>
        <taxon>Moraxellales</taxon>
        <taxon>Moraxellaceae</taxon>
        <taxon>Acinetobacter</taxon>
    </lineage>
</organism>
<protein>
    <submittedName>
        <fullName evidence="1">Uncharacterized protein</fullName>
    </submittedName>
</protein>
<evidence type="ECO:0000313" key="2">
    <source>
        <dbReference type="Proteomes" id="UP001168524"/>
    </source>
</evidence>
<accession>A0ABT7WSL8</accession>
<sequence length="84" mass="10241">MYKMRVKRKSTQETWFFIDGTTRLVDEKDIRGKDHELKQKQIQGFGCLKFFIWFYVRDARIKDIFKGQECRKIYEDWIAGLSPQ</sequence>
<reference evidence="1" key="1">
    <citation type="submission" date="2023-06" db="EMBL/GenBank/DDBJ databases">
        <title>Two novel species of Acinetobacter isolated from motorbike repairing workshop in Vietnam.</title>
        <authorList>
            <person name="Le N.T.T."/>
        </authorList>
    </citation>
    <scope>NUCLEOTIDE SEQUENCE</scope>
    <source>
        <strain evidence="1">VNH17</strain>
    </source>
</reference>
<dbReference type="EMBL" id="JAUDZE010000009">
    <property type="protein sequence ID" value="MDN0015514.1"/>
    <property type="molecule type" value="Genomic_DNA"/>
</dbReference>
<comment type="caution">
    <text evidence="1">The sequence shown here is derived from an EMBL/GenBank/DDBJ whole genome shotgun (WGS) entry which is preliminary data.</text>
</comment>
<keyword evidence="2" id="KW-1185">Reference proteome</keyword>